<dbReference type="CDD" id="cd02766">
    <property type="entry name" value="MopB_3"/>
    <property type="match status" value="1"/>
</dbReference>
<evidence type="ECO:0000256" key="2">
    <source>
        <dbReference type="ARBA" id="ARBA00010312"/>
    </source>
</evidence>
<dbReference type="HOGENOM" id="CLU_000422_13_3_7"/>
<dbReference type="Gene3D" id="3.40.228.10">
    <property type="entry name" value="Dimethylsulfoxide Reductase, domain 2"/>
    <property type="match status" value="1"/>
</dbReference>
<dbReference type="GO" id="GO:0051536">
    <property type="term" value="F:iron-sulfur cluster binding"/>
    <property type="evidence" value="ECO:0007669"/>
    <property type="project" value="UniProtKB-KW"/>
</dbReference>
<dbReference type="SUPFAM" id="SSF53706">
    <property type="entry name" value="Formate dehydrogenase/DMSO reductase, domains 1-3"/>
    <property type="match status" value="1"/>
</dbReference>
<dbReference type="InterPro" id="IPR009010">
    <property type="entry name" value="Asp_de-COase-like_dom_sf"/>
</dbReference>
<feature type="domain" description="4Fe-4S Mo/W bis-MGD-type" evidence="9">
    <location>
        <begin position="47"/>
        <end position="104"/>
    </location>
</feature>
<dbReference type="InterPro" id="IPR006657">
    <property type="entry name" value="MoPterin_dinucl-bd_dom"/>
</dbReference>
<evidence type="ECO:0000259" key="9">
    <source>
        <dbReference type="PROSITE" id="PS51669"/>
    </source>
</evidence>
<dbReference type="GO" id="GO:0046872">
    <property type="term" value="F:metal ion binding"/>
    <property type="evidence" value="ECO:0007669"/>
    <property type="project" value="UniProtKB-KW"/>
</dbReference>
<comment type="similarity">
    <text evidence="2">Belongs to the prokaryotic molybdopterin-containing oxidoreductase family.</text>
</comment>
<dbReference type="InterPro" id="IPR006656">
    <property type="entry name" value="Mopterin_OxRdtase"/>
</dbReference>
<dbReference type="Pfam" id="PF01568">
    <property type="entry name" value="Molydop_binding"/>
    <property type="match status" value="1"/>
</dbReference>
<reference evidence="11" key="2">
    <citation type="journal article" date="2013" name="Stand. Genomic Sci.">
        <title>Complete genome sequence of Desulfocapsa sulfexigens, a marine deltaproteobacterium specialized in disproportionating inorganic sulfur compounds.</title>
        <authorList>
            <person name="Finster K.W."/>
            <person name="Kjeldsen K.U."/>
            <person name="Kube M."/>
            <person name="Reinhardt R."/>
            <person name="Mussmann M."/>
            <person name="Amann R."/>
            <person name="Schreiber L."/>
        </authorList>
    </citation>
    <scope>NUCLEOTIDE SEQUENCE [LARGE SCALE GENOMIC DNA]</scope>
    <source>
        <strain evidence="11">DSM 10523 / SB164P1</strain>
    </source>
</reference>
<dbReference type="OrthoDB" id="9810782at2"/>
<keyword evidence="5" id="KW-0732">Signal</keyword>
<dbReference type="SUPFAM" id="SSF50692">
    <property type="entry name" value="ADC-like"/>
    <property type="match status" value="1"/>
</dbReference>
<evidence type="ECO:0000256" key="1">
    <source>
        <dbReference type="ARBA" id="ARBA00001942"/>
    </source>
</evidence>
<proteinExistence type="inferred from homology"/>
<dbReference type="PROSITE" id="PS51318">
    <property type="entry name" value="TAT"/>
    <property type="match status" value="1"/>
</dbReference>
<evidence type="ECO:0000313" key="10">
    <source>
        <dbReference type="EMBL" id="CCH48413.1"/>
    </source>
</evidence>
<organism evidence="10 11">
    <name type="scientific">Pseudodesulfovibrio piezophilus (strain DSM 21447 / JCM 15486 / C1TLV30)</name>
    <name type="common">Desulfovibrio piezophilus</name>
    <dbReference type="NCBI Taxonomy" id="1322246"/>
    <lineage>
        <taxon>Bacteria</taxon>
        <taxon>Pseudomonadati</taxon>
        <taxon>Thermodesulfobacteriota</taxon>
        <taxon>Desulfovibrionia</taxon>
        <taxon>Desulfovibrionales</taxon>
        <taxon>Desulfovibrionaceae</taxon>
    </lineage>
</organism>
<keyword evidence="7" id="KW-0408">Iron</keyword>
<dbReference type="eggNOG" id="COG0243">
    <property type="taxonomic scope" value="Bacteria"/>
</dbReference>
<dbReference type="SMART" id="SM00926">
    <property type="entry name" value="Molybdop_Fe4S4"/>
    <property type="match status" value="1"/>
</dbReference>
<dbReference type="Gene3D" id="3.30.2070.10">
    <property type="entry name" value="Formate dehydrogenase/DMSO reductase"/>
    <property type="match status" value="1"/>
</dbReference>
<dbReference type="InterPro" id="IPR050612">
    <property type="entry name" value="Prok_Mopterin_Oxidored"/>
</dbReference>
<dbReference type="PROSITE" id="PS51669">
    <property type="entry name" value="4FE4S_MOW_BIS_MGD"/>
    <property type="match status" value="1"/>
</dbReference>
<dbReference type="Gene3D" id="2.40.40.20">
    <property type="match status" value="1"/>
</dbReference>
<keyword evidence="11" id="KW-1185">Reference proteome</keyword>
<protein>
    <submittedName>
        <fullName evidence="10">Molybdopterin oxidoreductase</fullName>
        <ecNumber evidence="10">1.7.2.3</ecNumber>
    </submittedName>
</protein>
<dbReference type="GO" id="GO:0043546">
    <property type="term" value="F:molybdopterin cofactor binding"/>
    <property type="evidence" value="ECO:0007669"/>
    <property type="project" value="InterPro"/>
</dbReference>
<dbReference type="PATRIC" id="fig|879567.3.peg.1210"/>
<evidence type="ECO:0000256" key="3">
    <source>
        <dbReference type="ARBA" id="ARBA00022505"/>
    </source>
</evidence>
<dbReference type="Gene3D" id="3.40.50.740">
    <property type="match status" value="1"/>
</dbReference>
<keyword evidence="4" id="KW-0479">Metal-binding</keyword>
<comment type="cofactor">
    <cofactor evidence="1">
        <name>Mo-bis(molybdopterin guanine dinucleotide)</name>
        <dbReference type="ChEBI" id="CHEBI:60539"/>
    </cofactor>
</comment>
<gene>
    <name evidence="10" type="ordered locus">BN4_11176</name>
</gene>
<dbReference type="Pfam" id="PF00384">
    <property type="entry name" value="Molybdopterin"/>
    <property type="match status" value="1"/>
</dbReference>
<evidence type="ECO:0000313" key="11">
    <source>
        <dbReference type="Proteomes" id="UP000011724"/>
    </source>
</evidence>
<evidence type="ECO:0000256" key="7">
    <source>
        <dbReference type="ARBA" id="ARBA00023004"/>
    </source>
</evidence>
<keyword evidence="8" id="KW-0411">Iron-sulfur</keyword>
<dbReference type="EC" id="1.7.2.3" evidence="10"/>
<dbReference type="CDD" id="cd02775">
    <property type="entry name" value="MopB_CT"/>
    <property type="match status" value="1"/>
</dbReference>
<dbReference type="InterPro" id="IPR006655">
    <property type="entry name" value="Mopterin_OxRdtase_prok_CS"/>
</dbReference>
<evidence type="ECO:0000256" key="5">
    <source>
        <dbReference type="ARBA" id="ARBA00022729"/>
    </source>
</evidence>
<keyword evidence="3" id="KW-0500">Molybdenum</keyword>
<evidence type="ECO:0000256" key="4">
    <source>
        <dbReference type="ARBA" id="ARBA00022723"/>
    </source>
</evidence>
<keyword evidence="6 10" id="KW-0560">Oxidoreductase</keyword>
<dbReference type="PANTHER" id="PTHR43742:SF6">
    <property type="entry name" value="OXIDOREDUCTASE YYAE-RELATED"/>
    <property type="match status" value="1"/>
</dbReference>
<sequence>MTEKKKTLSRRRFIQGVSAAGVASLLPCRFLIPRSAVAAEGLSENEYEVFRNACPRNCYDTCSIKSYVKDGVLQFIEGAQESTFTHGGLCVKGYAYTRRPYSPDRIKYPMVQDGRRSGKWRRVSWDEAMDMIARKIIKLKEEDGSLLGLGLTKYSGNFGITNYGVEGMMSSLGYTTRFVGTPCWPAGIDAQNFDMGNMWCNDPEDMVKAKYLIIWGANPAWCSVHSMKYIMEAKRRGAKVVVIDPVFTQTAAKSDVYWQPQTSSDGALALGMAKHILDMGLVDREFVNQHSIGFDEFVAYLNANVTIEWASGQSGIPVQDIKEVAEEFASADPATIWIGYGLQRHTNGGATVRSIDALVAMTGNVGKEGGGARYGHLQTWGFNYNAFIQKQPEGSMGFVGAAAKGEFHLAKDQETSYSDRTVNINKTAQEILDTKDPAIRMLWVSCKNPFGQDFDRPKLQKAFDTLEMVVSVEQFFTETVANSDIVLPVTTLFEEWSVNASYWHYWLSINEQAIKPLHEAKSNLEIAALLSKKMNELSPGSCTLPTEIDTKEWTEKEFNQGLYDLFGINDWTDLRNGPVKAKLKSSAAWHDMKFGTPSGKYEFRSELCQEHGHDALPEFKEGRKAYDKFRLLTPHTKFGIHSQFVNLDWMKEYNKEPYLYMNPKAAAEKGIDDLDMVRVFNKVGEQHVRVKLTDNVAADCLLMYEAWFGKGTDFNVQNLVDDESSDMGAFKAGAPGVAIHDQFANVEKV</sequence>
<dbReference type="PROSITE" id="PS00932">
    <property type="entry name" value="MOLYBDOPTERIN_PROK_3"/>
    <property type="match status" value="1"/>
</dbReference>
<dbReference type="KEGG" id="dpi:BN4_11176"/>
<name>M1WVG2_PSEP2</name>
<dbReference type="InterPro" id="IPR006311">
    <property type="entry name" value="TAT_signal"/>
</dbReference>
<reference evidence="10 11" key="1">
    <citation type="journal article" date="2013" name="PLoS ONE">
        <title>The first genomic and proteomic characterization of a deep-sea sulfate reducer: insights into the piezophilic lifestyle of Desulfovibrio piezophilus.</title>
        <authorList>
            <person name="Pradel N."/>
            <person name="Ji B."/>
            <person name="Gimenez G."/>
            <person name="Talla E."/>
            <person name="Lenoble P."/>
            <person name="Garel M."/>
            <person name="Tamburini C."/>
            <person name="Fourquet P."/>
            <person name="Lebrun R."/>
            <person name="Bertin P."/>
            <person name="Denis Y."/>
            <person name="Pophillat M."/>
            <person name="Barbe V."/>
            <person name="Ollivier B."/>
            <person name="Dolla A."/>
        </authorList>
    </citation>
    <scope>NUCLEOTIDE SEQUENCE [LARGE SCALE GENOMIC DNA]</scope>
    <source>
        <strain evidence="11">DSM 10523 / SB164P1</strain>
    </source>
</reference>
<dbReference type="STRING" id="1322246.BN4_11176"/>
<dbReference type="EMBL" id="FO203427">
    <property type="protein sequence ID" value="CCH48413.1"/>
    <property type="molecule type" value="Genomic_DNA"/>
</dbReference>
<dbReference type="AlphaFoldDB" id="M1WVG2"/>
<dbReference type="InterPro" id="IPR006963">
    <property type="entry name" value="Mopterin_OxRdtase_4Fe-4S_dom"/>
</dbReference>
<evidence type="ECO:0000256" key="8">
    <source>
        <dbReference type="ARBA" id="ARBA00023014"/>
    </source>
</evidence>
<evidence type="ECO:0000256" key="6">
    <source>
        <dbReference type="ARBA" id="ARBA00023002"/>
    </source>
</evidence>
<dbReference type="PANTHER" id="PTHR43742">
    <property type="entry name" value="TRIMETHYLAMINE-N-OXIDE REDUCTASE"/>
    <property type="match status" value="1"/>
</dbReference>
<dbReference type="GO" id="GO:0050626">
    <property type="term" value="F:trimethylamine-N-oxide reductase (cytochrome c) activity"/>
    <property type="evidence" value="ECO:0007669"/>
    <property type="project" value="UniProtKB-EC"/>
</dbReference>
<dbReference type="BioCyc" id="DPIE1322246:BN4_RS05915-MONOMER"/>
<dbReference type="Gene3D" id="2.20.25.90">
    <property type="entry name" value="ADC-like domains"/>
    <property type="match status" value="1"/>
</dbReference>
<dbReference type="Proteomes" id="UP000011724">
    <property type="component" value="Chromosome"/>
</dbReference>
<dbReference type="Pfam" id="PF04879">
    <property type="entry name" value="Molybdop_Fe4S4"/>
    <property type="match status" value="1"/>
</dbReference>
<accession>M1WVG2</accession>
<dbReference type="RefSeq" id="WP_015414461.1">
    <property type="nucleotide sequence ID" value="NC_020409.1"/>
</dbReference>